<feature type="transmembrane region" description="Helical" evidence="9">
    <location>
        <begin position="20"/>
        <end position="38"/>
    </location>
</feature>
<evidence type="ECO:0000259" key="10">
    <source>
        <dbReference type="Pfam" id="PF07730"/>
    </source>
</evidence>
<evidence type="ECO:0000256" key="3">
    <source>
        <dbReference type="ARBA" id="ARBA00022553"/>
    </source>
</evidence>
<dbReference type="CDD" id="cd16917">
    <property type="entry name" value="HATPase_UhpB-NarQ-NarX-like"/>
    <property type="match status" value="1"/>
</dbReference>
<keyword evidence="12" id="KW-1185">Reference proteome</keyword>
<dbReference type="PANTHER" id="PTHR24421">
    <property type="entry name" value="NITRATE/NITRITE SENSOR PROTEIN NARX-RELATED"/>
    <property type="match status" value="1"/>
</dbReference>
<protein>
    <recommendedName>
        <fullName evidence="2">histidine kinase</fullName>
        <ecNumber evidence="2">2.7.13.3</ecNumber>
    </recommendedName>
</protein>
<comment type="catalytic activity">
    <reaction evidence="1">
        <text>ATP + protein L-histidine = ADP + protein N-phospho-L-histidine.</text>
        <dbReference type="EC" id="2.7.13.3"/>
    </reaction>
</comment>
<organism evidence="11 12">
    <name type="scientific">Promicromonospora vindobonensis</name>
    <dbReference type="NCBI Taxonomy" id="195748"/>
    <lineage>
        <taxon>Bacteria</taxon>
        <taxon>Bacillati</taxon>
        <taxon>Actinomycetota</taxon>
        <taxon>Actinomycetes</taxon>
        <taxon>Micrococcales</taxon>
        <taxon>Promicromonosporaceae</taxon>
        <taxon>Promicromonospora</taxon>
    </lineage>
</organism>
<dbReference type="Gene3D" id="3.30.565.10">
    <property type="entry name" value="Histidine kinase-like ATPase, C-terminal domain"/>
    <property type="match status" value="1"/>
</dbReference>
<keyword evidence="8" id="KW-0902">Two-component regulatory system</keyword>
<comment type="caution">
    <text evidence="11">The sequence shown here is derived from an EMBL/GenBank/DDBJ whole genome shotgun (WGS) entry which is preliminary data.</text>
</comment>
<dbReference type="Pfam" id="PF07730">
    <property type="entry name" value="HisKA_3"/>
    <property type="match status" value="1"/>
</dbReference>
<keyword evidence="9" id="KW-0472">Membrane</keyword>
<dbReference type="GO" id="GO:0016301">
    <property type="term" value="F:kinase activity"/>
    <property type="evidence" value="ECO:0007669"/>
    <property type="project" value="UniProtKB-KW"/>
</dbReference>
<keyword evidence="5" id="KW-0547">Nucleotide-binding</keyword>
<keyword evidence="4" id="KW-0808">Transferase</keyword>
<name>A0ABW5VYS8_9MICO</name>
<dbReference type="RefSeq" id="WP_377185183.1">
    <property type="nucleotide sequence ID" value="NZ_JBHUOG010000002.1"/>
</dbReference>
<evidence type="ECO:0000256" key="5">
    <source>
        <dbReference type="ARBA" id="ARBA00022741"/>
    </source>
</evidence>
<dbReference type="EC" id="2.7.13.3" evidence="2"/>
<evidence type="ECO:0000256" key="6">
    <source>
        <dbReference type="ARBA" id="ARBA00022777"/>
    </source>
</evidence>
<dbReference type="InterPro" id="IPR011712">
    <property type="entry name" value="Sig_transdc_His_kin_sub3_dim/P"/>
</dbReference>
<evidence type="ECO:0000256" key="1">
    <source>
        <dbReference type="ARBA" id="ARBA00000085"/>
    </source>
</evidence>
<dbReference type="InterPro" id="IPR050482">
    <property type="entry name" value="Sensor_HK_TwoCompSys"/>
</dbReference>
<feature type="transmembrane region" description="Helical" evidence="9">
    <location>
        <begin position="74"/>
        <end position="100"/>
    </location>
</feature>
<dbReference type="InterPro" id="IPR036890">
    <property type="entry name" value="HATPase_C_sf"/>
</dbReference>
<keyword evidence="7" id="KW-0067">ATP-binding</keyword>
<evidence type="ECO:0000256" key="2">
    <source>
        <dbReference type="ARBA" id="ARBA00012438"/>
    </source>
</evidence>
<dbReference type="EMBL" id="JBHUOG010000002">
    <property type="protein sequence ID" value="MFD2795266.1"/>
    <property type="molecule type" value="Genomic_DNA"/>
</dbReference>
<proteinExistence type="predicted"/>
<feature type="domain" description="Signal transduction histidine kinase subgroup 3 dimerisation and phosphoacceptor" evidence="10">
    <location>
        <begin position="197"/>
        <end position="262"/>
    </location>
</feature>
<evidence type="ECO:0000256" key="4">
    <source>
        <dbReference type="ARBA" id="ARBA00022679"/>
    </source>
</evidence>
<reference evidence="12" key="1">
    <citation type="journal article" date="2019" name="Int. J. Syst. Evol. Microbiol.">
        <title>The Global Catalogue of Microorganisms (GCM) 10K type strain sequencing project: providing services to taxonomists for standard genome sequencing and annotation.</title>
        <authorList>
            <consortium name="The Broad Institute Genomics Platform"/>
            <consortium name="The Broad Institute Genome Sequencing Center for Infectious Disease"/>
            <person name="Wu L."/>
            <person name="Ma J."/>
        </authorList>
    </citation>
    <scope>NUCLEOTIDE SEQUENCE [LARGE SCALE GENOMIC DNA]</scope>
    <source>
        <strain evidence="12">CCM 7044</strain>
    </source>
</reference>
<dbReference type="Proteomes" id="UP001597479">
    <property type="component" value="Unassembled WGS sequence"/>
</dbReference>
<evidence type="ECO:0000256" key="8">
    <source>
        <dbReference type="ARBA" id="ARBA00023012"/>
    </source>
</evidence>
<evidence type="ECO:0000313" key="11">
    <source>
        <dbReference type="EMBL" id="MFD2795266.1"/>
    </source>
</evidence>
<evidence type="ECO:0000313" key="12">
    <source>
        <dbReference type="Proteomes" id="UP001597479"/>
    </source>
</evidence>
<keyword evidence="9" id="KW-1133">Transmembrane helix</keyword>
<gene>
    <name evidence="11" type="ORF">ACFS27_17030</name>
</gene>
<feature type="transmembrane region" description="Helical" evidence="9">
    <location>
        <begin position="145"/>
        <end position="164"/>
    </location>
</feature>
<dbReference type="Gene3D" id="1.20.5.1930">
    <property type="match status" value="1"/>
</dbReference>
<keyword evidence="9" id="KW-0812">Transmembrane</keyword>
<dbReference type="PANTHER" id="PTHR24421:SF10">
    <property type="entry name" value="NITRATE_NITRITE SENSOR PROTEIN NARQ"/>
    <property type="match status" value="1"/>
</dbReference>
<accession>A0ABW5VYS8</accession>
<evidence type="ECO:0000256" key="9">
    <source>
        <dbReference type="SAM" id="Phobius"/>
    </source>
</evidence>
<keyword evidence="3" id="KW-0597">Phosphoprotein</keyword>
<feature type="transmembrane region" description="Helical" evidence="9">
    <location>
        <begin position="112"/>
        <end position="133"/>
    </location>
</feature>
<evidence type="ECO:0000256" key="7">
    <source>
        <dbReference type="ARBA" id="ARBA00022840"/>
    </source>
</evidence>
<keyword evidence="6 11" id="KW-0418">Kinase</keyword>
<sequence length="401" mass="42649">MGTHAWDRLIDGFLTGIVQRPIVLDIALALVAAGIGLVGQPSAAAGTQAGYWIVVVGSCAALVARRSAPLAAMTALAAMLVLHIVVVAEVGVFAAAICMVAAHTTQTQLAGLWRWSFVGLLYAGTAGVLLYPSDQVVPVDPASRPQLLALSWALLTVAALGGALRRRRQAGIDLIRERAAFLETQRHAERRLAAAEERAGIARDLHDILGHSLNTITVQAEGARSVIRSDPDVADQAMATIGRLSRDAVDEIRGLLDVLRADADASDRRPTLTLDDLPQLTEAYRLSGVGLRFTIDGDPREPPALIGQTAYRIAQESITNATRHAPGAPIAVTVVVRRRHVELSISNEFPRKPTHNARSLGGHGLVGMEERVHALGGTFSAGPSHAPDAWRVAAVLPWRRS</sequence>
<dbReference type="SUPFAM" id="SSF55874">
    <property type="entry name" value="ATPase domain of HSP90 chaperone/DNA topoisomerase II/histidine kinase"/>
    <property type="match status" value="1"/>
</dbReference>